<feature type="transmembrane region" description="Helical" evidence="8">
    <location>
        <begin position="178"/>
        <end position="199"/>
    </location>
</feature>
<keyword evidence="5 8" id="KW-1133">Transmembrane helix</keyword>
<gene>
    <name evidence="11" type="ORF">DSTB1V02_LOCUS6170</name>
</gene>
<feature type="domain" description="Ammonium transporter AmtB-like" evidence="10">
    <location>
        <begin position="36"/>
        <end position="431"/>
    </location>
</feature>
<dbReference type="Proteomes" id="UP000677054">
    <property type="component" value="Unassembled WGS sequence"/>
</dbReference>
<evidence type="ECO:0000313" key="12">
    <source>
        <dbReference type="Proteomes" id="UP000677054"/>
    </source>
</evidence>
<feature type="region of interest" description="Disordered" evidence="9">
    <location>
        <begin position="497"/>
        <end position="546"/>
    </location>
</feature>
<dbReference type="NCBIfam" id="TIGR00836">
    <property type="entry name" value="amt"/>
    <property type="match status" value="1"/>
</dbReference>
<evidence type="ECO:0000259" key="10">
    <source>
        <dbReference type="Pfam" id="PF00909"/>
    </source>
</evidence>
<evidence type="ECO:0000256" key="1">
    <source>
        <dbReference type="ARBA" id="ARBA00004141"/>
    </source>
</evidence>
<accession>A0A7R9A3I1</accession>
<comment type="similarity">
    <text evidence="2 8">Belongs to the ammonia transporter channel (TC 1.A.11.2) family.</text>
</comment>
<evidence type="ECO:0000256" key="2">
    <source>
        <dbReference type="ARBA" id="ARBA00005887"/>
    </source>
</evidence>
<feature type="transmembrane region" description="Helical" evidence="8">
    <location>
        <begin position="287"/>
        <end position="307"/>
    </location>
</feature>
<feature type="transmembrane region" description="Helical" evidence="8">
    <location>
        <begin position="345"/>
        <end position="363"/>
    </location>
</feature>
<evidence type="ECO:0000313" key="11">
    <source>
        <dbReference type="EMBL" id="CAD7246319.1"/>
    </source>
</evidence>
<dbReference type="AlphaFoldDB" id="A0A7R9A3I1"/>
<name>A0A7R9A3I1_9CRUS</name>
<feature type="transmembrane region" description="Helical" evidence="8">
    <location>
        <begin position="34"/>
        <end position="58"/>
    </location>
</feature>
<feature type="transmembrane region" description="Helical" evidence="8">
    <location>
        <begin position="313"/>
        <end position="333"/>
    </location>
</feature>
<comment type="subcellular location">
    <subcellularLocation>
        <location evidence="8">Cell membrane</location>
        <topology evidence="8">Multi-pass membrane protein</topology>
    </subcellularLocation>
    <subcellularLocation>
        <location evidence="1">Membrane</location>
        <topology evidence="1">Multi-pass membrane protein</topology>
    </subcellularLocation>
</comment>
<evidence type="ECO:0000256" key="6">
    <source>
        <dbReference type="ARBA" id="ARBA00023136"/>
    </source>
</evidence>
<keyword evidence="6 8" id="KW-0472">Membrane</keyword>
<dbReference type="Pfam" id="PF00909">
    <property type="entry name" value="Ammonium_transp"/>
    <property type="match status" value="1"/>
</dbReference>
<dbReference type="EMBL" id="CAJPEV010001099">
    <property type="protein sequence ID" value="CAG0890717.1"/>
    <property type="molecule type" value="Genomic_DNA"/>
</dbReference>
<dbReference type="InterPro" id="IPR001905">
    <property type="entry name" value="Ammonium_transpt"/>
</dbReference>
<evidence type="ECO:0000256" key="4">
    <source>
        <dbReference type="ARBA" id="ARBA00022692"/>
    </source>
</evidence>
<keyword evidence="3 8" id="KW-0813">Transport</keyword>
<dbReference type="EMBL" id="LR900616">
    <property type="protein sequence ID" value="CAD7246319.1"/>
    <property type="molecule type" value="Genomic_DNA"/>
</dbReference>
<feature type="transmembrane region" description="Helical" evidence="8">
    <location>
        <begin position="253"/>
        <end position="275"/>
    </location>
</feature>
<dbReference type="GO" id="GO:0097272">
    <property type="term" value="P:ammonium homeostasis"/>
    <property type="evidence" value="ECO:0007669"/>
    <property type="project" value="TreeGrafter"/>
</dbReference>
<dbReference type="GO" id="GO:0005886">
    <property type="term" value="C:plasma membrane"/>
    <property type="evidence" value="ECO:0007669"/>
    <property type="project" value="UniProtKB-SubCell"/>
</dbReference>
<keyword evidence="4 8" id="KW-0812">Transmembrane</keyword>
<feature type="transmembrane region" description="Helical" evidence="8">
    <location>
        <begin position="70"/>
        <end position="90"/>
    </location>
</feature>
<dbReference type="PANTHER" id="PTHR11730">
    <property type="entry name" value="AMMONIUM TRANSPORTER"/>
    <property type="match status" value="1"/>
</dbReference>
<dbReference type="InterPro" id="IPR029020">
    <property type="entry name" value="Ammonium/urea_transptr"/>
</dbReference>
<keyword evidence="7 8" id="KW-0924">Ammonia transport</keyword>
<feature type="transmembrane region" description="Helical" evidence="8">
    <location>
        <begin position="220"/>
        <end position="241"/>
    </location>
</feature>
<evidence type="ECO:0000256" key="7">
    <source>
        <dbReference type="ARBA" id="ARBA00023177"/>
    </source>
</evidence>
<dbReference type="GO" id="GO:0008519">
    <property type="term" value="F:ammonium channel activity"/>
    <property type="evidence" value="ECO:0007669"/>
    <property type="project" value="InterPro"/>
</dbReference>
<dbReference type="PANTHER" id="PTHR11730:SF6">
    <property type="entry name" value="AMMONIUM TRANSPORTER"/>
    <property type="match status" value="1"/>
</dbReference>
<dbReference type="PROSITE" id="PS01219">
    <property type="entry name" value="AMMONIUM_TRANSP"/>
    <property type="match status" value="1"/>
</dbReference>
<dbReference type="InterPro" id="IPR018047">
    <property type="entry name" value="Ammonium_transpt_CS"/>
</dbReference>
<feature type="compositionally biased region" description="Low complexity" evidence="9">
    <location>
        <begin position="499"/>
        <end position="509"/>
    </location>
</feature>
<reference evidence="11" key="1">
    <citation type="submission" date="2020-11" db="EMBL/GenBank/DDBJ databases">
        <authorList>
            <person name="Tran Van P."/>
        </authorList>
    </citation>
    <scope>NUCLEOTIDE SEQUENCE</scope>
</reference>
<proteinExistence type="inferred from homology"/>
<evidence type="ECO:0000256" key="5">
    <source>
        <dbReference type="ARBA" id="ARBA00022989"/>
    </source>
</evidence>
<evidence type="ECO:0000256" key="3">
    <source>
        <dbReference type="ARBA" id="ARBA00022448"/>
    </source>
</evidence>
<dbReference type="InterPro" id="IPR024041">
    <property type="entry name" value="NH4_transpt_AmtB-like_dom"/>
</dbReference>
<evidence type="ECO:0000256" key="8">
    <source>
        <dbReference type="RuleBase" id="RU362002"/>
    </source>
</evidence>
<dbReference type="SUPFAM" id="SSF111352">
    <property type="entry name" value="Ammonium transporter"/>
    <property type="match status" value="1"/>
</dbReference>
<sequence length="546" mass="58356">MNFSRNVGAGETIEEEGDAEHLQLISLKHSIDDLYLLTMSIIIFFMQAGFAFMEAGAVRSKNTVNILIKNLLDMLIGGIAYWLIGFPLAFGSEGNFFLSYNFWANNNLPVKEYGHWFFDFVHAATASTLVSGSMAERCNFYAYLVYSFIITGFIYPVASHWAWHPQGWLKRTAFKDYAGGGVVHMLGGTCALVGAALMGPRISRFHGKTGEPHDIRGHSVPLAALGGFILLFGFLAFNAGFRGHISQSGDGEVISRALVNALLGACGGGVGALVIHRAGTFGPTNAWSFLMTLNGALAGLVGVCAGSDVFPSWAALVVGVGAGFTFLCLHFLLLRLKVDDPLDAFPVHFGGGLFGIVAVAFFMEGGIVFDPSRNSATVLGWNLVGAASISGWSASLCLVLFGILKKLGILRVSREMEIQGMDLMKHNEPAYPSTAWEDCDPGQYGTSTMASKLLSVMGYKGSLVDSATRMQGPFARPSRSSCLASIRKETMPVVLSTGDLPSLSDLSSPSDPPSHRESMPNLLLVSTKTPDAPGIDPRRGSVASVP</sequence>
<protein>
    <recommendedName>
        <fullName evidence="8">Ammonium transporter</fullName>
    </recommendedName>
</protein>
<organism evidence="11">
    <name type="scientific">Darwinula stevensoni</name>
    <dbReference type="NCBI Taxonomy" id="69355"/>
    <lineage>
        <taxon>Eukaryota</taxon>
        <taxon>Metazoa</taxon>
        <taxon>Ecdysozoa</taxon>
        <taxon>Arthropoda</taxon>
        <taxon>Crustacea</taxon>
        <taxon>Oligostraca</taxon>
        <taxon>Ostracoda</taxon>
        <taxon>Podocopa</taxon>
        <taxon>Podocopida</taxon>
        <taxon>Darwinulocopina</taxon>
        <taxon>Darwinuloidea</taxon>
        <taxon>Darwinulidae</taxon>
        <taxon>Darwinula</taxon>
    </lineage>
</organism>
<keyword evidence="12" id="KW-1185">Reference proteome</keyword>
<dbReference type="OrthoDB" id="534912at2759"/>
<feature type="transmembrane region" description="Helical" evidence="8">
    <location>
        <begin position="140"/>
        <end position="158"/>
    </location>
</feature>
<evidence type="ECO:0000256" key="9">
    <source>
        <dbReference type="SAM" id="MobiDB-lite"/>
    </source>
</evidence>
<dbReference type="Gene3D" id="1.10.3430.10">
    <property type="entry name" value="Ammonium transporter AmtB like domains"/>
    <property type="match status" value="1"/>
</dbReference>
<dbReference type="FunFam" id="1.10.3430.10:FF:000010">
    <property type="entry name" value="Ammonium transporter"/>
    <property type="match status" value="1"/>
</dbReference>
<feature type="transmembrane region" description="Helical" evidence="8">
    <location>
        <begin position="383"/>
        <end position="404"/>
    </location>
</feature>